<dbReference type="RefSeq" id="WP_203734975.1">
    <property type="nucleotide sequence ID" value="NZ_BAAATX010000033.1"/>
</dbReference>
<dbReference type="NCBIfam" id="NF040588">
    <property type="entry name" value="FxsC_Nterm"/>
    <property type="match status" value="1"/>
</dbReference>
<dbReference type="InterPro" id="IPR026367">
    <property type="entry name" value="FxsC_C"/>
</dbReference>
<sequence>MSSPVSGGVAAPRRGAYFFLSYAHSAPSPVEPTDSDRWVRVCYDDLTERVRRLAQPASGLVTGFIDDLILAGSDWNAALGDALAMAEVFVPLYSPGYFNKSWPLREREAFAQRLRDLEGDADKHQHILPVLWLPVFSWQMSSDIQEAIQLGADVPAYVDNGLRALCMLPSFRAEYEIILDRIARRIVDVAENSPVGPSWAPPPEDLSGVAPAGTQFLVVVAAPAGDGIPPGRDPATYGPEPQAWRPFGAAQTSPLVQYVVHTAERLGLSSETVALTTEPAAASHSATLVLIDPWAGADQAGRAALARAVRALPEWALCVVLVNRSDRQYRTGGAELPRLVADTVGRAEPLDVMGVDDLQQFVDGLPVLVTEARRRYLMLGPKFTPKGATAIPTQQRKNDS</sequence>
<evidence type="ECO:0008006" key="3">
    <source>
        <dbReference type="Google" id="ProtNLM"/>
    </source>
</evidence>
<dbReference type="EMBL" id="BOML01000072">
    <property type="protein sequence ID" value="GIE07129.1"/>
    <property type="molecule type" value="Genomic_DNA"/>
</dbReference>
<reference evidence="1 2" key="1">
    <citation type="submission" date="2021-01" db="EMBL/GenBank/DDBJ databases">
        <title>Whole genome shotgun sequence of Actinoplanes durhamensis NBRC 14914.</title>
        <authorList>
            <person name="Komaki H."/>
            <person name="Tamura T."/>
        </authorList>
    </citation>
    <scope>NUCLEOTIDE SEQUENCE [LARGE SCALE GENOMIC DNA]</scope>
    <source>
        <strain evidence="1 2">NBRC 14914</strain>
    </source>
</reference>
<dbReference type="Gene3D" id="3.40.50.10140">
    <property type="entry name" value="Toll/interleukin-1 receptor homology (TIR) domain"/>
    <property type="match status" value="1"/>
</dbReference>
<evidence type="ECO:0000313" key="2">
    <source>
        <dbReference type="Proteomes" id="UP000637628"/>
    </source>
</evidence>
<dbReference type="InterPro" id="IPR035897">
    <property type="entry name" value="Toll_tir_struct_dom_sf"/>
</dbReference>
<gene>
    <name evidence="1" type="ORF">Adu01nite_84790</name>
</gene>
<dbReference type="Proteomes" id="UP000637628">
    <property type="component" value="Unassembled WGS sequence"/>
</dbReference>
<keyword evidence="2" id="KW-1185">Reference proteome</keyword>
<dbReference type="NCBIfam" id="TIGR04276">
    <property type="entry name" value="FxsC_Cterm"/>
    <property type="match status" value="1"/>
</dbReference>
<name>A0ABQ3ZBC7_9ACTN</name>
<evidence type="ECO:0000313" key="1">
    <source>
        <dbReference type="EMBL" id="GIE07129.1"/>
    </source>
</evidence>
<protein>
    <recommendedName>
        <fullName evidence="3">TIR domain-containing protein</fullName>
    </recommendedName>
</protein>
<organism evidence="1 2">
    <name type="scientific">Paractinoplanes durhamensis</name>
    <dbReference type="NCBI Taxonomy" id="113563"/>
    <lineage>
        <taxon>Bacteria</taxon>
        <taxon>Bacillati</taxon>
        <taxon>Actinomycetota</taxon>
        <taxon>Actinomycetes</taxon>
        <taxon>Micromonosporales</taxon>
        <taxon>Micromonosporaceae</taxon>
        <taxon>Paractinoplanes</taxon>
    </lineage>
</organism>
<comment type="caution">
    <text evidence="1">The sequence shown here is derived from an EMBL/GenBank/DDBJ whole genome shotgun (WGS) entry which is preliminary data.</text>
</comment>
<proteinExistence type="predicted"/>
<dbReference type="InterPro" id="IPR047603">
    <property type="entry name" value="FxsC_N"/>
</dbReference>
<accession>A0ABQ3ZBC7</accession>